<evidence type="ECO:0000313" key="6">
    <source>
        <dbReference type="EMBL" id="ABV94939.1"/>
    </source>
</evidence>
<feature type="domain" description="HTH lysR-type" evidence="5">
    <location>
        <begin position="24"/>
        <end position="76"/>
    </location>
</feature>
<keyword evidence="3" id="KW-0238">DNA-binding</keyword>
<gene>
    <name evidence="6" type="ordered locus">Dshi_3206</name>
</gene>
<dbReference type="FunFam" id="1.10.10.10:FF:000001">
    <property type="entry name" value="LysR family transcriptional regulator"/>
    <property type="match status" value="1"/>
</dbReference>
<evidence type="ECO:0000256" key="2">
    <source>
        <dbReference type="ARBA" id="ARBA00023015"/>
    </source>
</evidence>
<dbReference type="HOGENOM" id="CLU_039613_16_3_5"/>
<dbReference type="InterPro" id="IPR005119">
    <property type="entry name" value="LysR_subst-bd"/>
</dbReference>
<dbReference type="InterPro" id="IPR000847">
    <property type="entry name" value="LysR_HTH_N"/>
</dbReference>
<evidence type="ECO:0000259" key="5">
    <source>
        <dbReference type="PROSITE" id="PS50931"/>
    </source>
</evidence>
<accession>A8LM30</accession>
<dbReference type="Proteomes" id="UP000006833">
    <property type="component" value="Chromosome"/>
</dbReference>
<dbReference type="STRING" id="398580.Dshi_3206"/>
<dbReference type="AlphaFoldDB" id="A8LM30"/>
<protein>
    <submittedName>
        <fullName evidence="6">Transcriptional regulator</fullName>
    </submittedName>
</protein>
<dbReference type="KEGG" id="dsh:Dshi_3206"/>
<comment type="similarity">
    <text evidence="1">Belongs to the LysR transcriptional regulatory family.</text>
</comment>
<dbReference type="Gene3D" id="1.10.10.10">
    <property type="entry name" value="Winged helix-like DNA-binding domain superfamily/Winged helix DNA-binding domain"/>
    <property type="match status" value="1"/>
</dbReference>
<dbReference type="PROSITE" id="PS50931">
    <property type="entry name" value="HTH_LYSR"/>
    <property type="match status" value="1"/>
</dbReference>
<evidence type="ECO:0000256" key="1">
    <source>
        <dbReference type="ARBA" id="ARBA00009437"/>
    </source>
</evidence>
<reference evidence="7" key="1">
    <citation type="journal article" date="2010" name="ISME J.">
        <title>The complete genome sequence of the algal symbiont Dinoroseobacter shibae: a hitchhiker's guide to life in the sea.</title>
        <authorList>
            <person name="Wagner-Dobler I."/>
            <person name="Ballhausen B."/>
            <person name="Berger M."/>
            <person name="Brinkhoff T."/>
            <person name="Buchholz I."/>
            <person name="Bunk B."/>
            <person name="Cypionka H."/>
            <person name="Daniel R."/>
            <person name="Drepper T."/>
            <person name="Gerdts G."/>
            <person name="Hahnke S."/>
            <person name="Han C."/>
            <person name="Jahn D."/>
            <person name="Kalhoefer D."/>
            <person name="Kiss H."/>
            <person name="Klenk H.P."/>
            <person name="Kyrpides N."/>
            <person name="Liebl W."/>
            <person name="Liesegang H."/>
            <person name="Meincke L."/>
            <person name="Pati A."/>
            <person name="Petersen J."/>
            <person name="Piekarski T."/>
            <person name="Pommerenke C."/>
            <person name="Pradella S."/>
            <person name="Pukall R."/>
            <person name="Rabus R."/>
            <person name="Stackebrandt E."/>
            <person name="Thole S."/>
            <person name="Thompson L."/>
            <person name="Tielen P."/>
            <person name="Tomasch J."/>
            <person name="von Jan M."/>
            <person name="Wanphrut N."/>
            <person name="Wichels A."/>
            <person name="Zech H."/>
            <person name="Simon M."/>
        </authorList>
    </citation>
    <scope>NUCLEOTIDE SEQUENCE [LARGE SCALE GENOMIC DNA]</scope>
    <source>
        <strain evidence="7">DSM 16493 / NCIMB 14021 / DFL 12</strain>
    </source>
</reference>
<dbReference type="PANTHER" id="PTHR30537">
    <property type="entry name" value="HTH-TYPE TRANSCRIPTIONAL REGULATOR"/>
    <property type="match status" value="1"/>
</dbReference>
<dbReference type="CDD" id="cd08422">
    <property type="entry name" value="PBP2_CrgA_like"/>
    <property type="match status" value="1"/>
</dbReference>
<keyword evidence="2" id="KW-0805">Transcription regulation</keyword>
<keyword evidence="7" id="KW-1185">Reference proteome</keyword>
<evidence type="ECO:0000313" key="7">
    <source>
        <dbReference type="Proteomes" id="UP000006833"/>
    </source>
</evidence>
<name>A8LM30_DINSH</name>
<sequence length="327" mass="36794">MFRYIYPRPSSIKKNRIMSYLDNIRTFVRVYELGSMSAAGRDLRISPAVTSSRISQLEEHLGVRLFQRTTRSLAPTDQGKTFFGAACEVLEAVENAEAQVINMTDNPKGSLYVAAPLGVGRRLIAPQVPGFLELYPEVRMRLRMTDRKVDLTTEGLDLAFFLGHPEDSNLRIRKIADVRRVLCASPDYIARRGHPQNGDALVSEGHECLNLRFPGATEFQWRLVTDQGPKRFRVAGRYESDDGDVLTDWALAGHGIAMKPVFEVTDHLQDGRLVPVCEDTPPEPIQMACLFTHRKRQDPKTRLFMEYIIEKISDVVSADRFGPGASA</sequence>
<dbReference type="SUPFAM" id="SSF53850">
    <property type="entry name" value="Periplasmic binding protein-like II"/>
    <property type="match status" value="1"/>
</dbReference>
<evidence type="ECO:0000256" key="3">
    <source>
        <dbReference type="ARBA" id="ARBA00023125"/>
    </source>
</evidence>
<dbReference type="SUPFAM" id="SSF46785">
    <property type="entry name" value="Winged helix' DNA-binding domain"/>
    <property type="match status" value="1"/>
</dbReference>
<dbReference type="EMBL" id="CP000830">
    <property type="protein sequence ID" value="ABV94939.1"/>
    <property type="molecule type" value="Genomic_DNA"/>
</dbReference>
<dbReference type="InterPro" id="IPR058163">
    <property type="entry name" value="LysR-type_TF_proteobact-type"/>
</dbReference>
<dbReference type="eggNOG" id="COG0583">
    <property type="taxonomic scope" value="Bacteria"/>
</dbReference>
<dbReference type="Pfam" id="PF03466">
    <property type="entry name" value="LysR_substrate"/>
    <property type="match status" value="1"/>
</dbReference>
<dbReference type="PANTHER" id="PTHR30537:SF5">
    <property type="entry name" value="HTH-TYPE TRANSCRIPTIONAL ACTIVATOR TTDR-RELATED"/>
    <property type="match status" value="1"/>
</dbReference>
<evidence type="ECO:0000256" key="4">
    <source>
        <dbReference type="ARBA" id="ARBA00023163"/>
    </source>
</evidence>
<dbReference type="InterPro" id="IPR036390">
    <property type="entry name" value="WH_DNA-bd_sf"/>
</dbReference>
<dbReference type="GO" id="GO:0003677">
    <property type="term" value="F:DNA binding"/>
    <property type="evidence" value="ECO:0007669"/>
    <property type="project" value="UniProtKB-KW"/>
</dbReference>
<proteinExistence type="inferred from homology"/>
<dbReference type="Pfam" id="PF00126">
    <property type="entry name" value="HTH_1"/>
    <property type="match status" value="1"/>
</dbReference>
<dbReference type="Gene3D" id="3.40.190.290">
    <property type="match status" value="1"/>
</dbReference>
<dbReference type="InterPro" id="IPR036388">
    <property type="entry name" value="WH-like_DNA-bd_sf"/>
</dbReference>
<dbReference type="GO" id="GO:0003700">
    <property type="term" value="F:DNA-binding transcription factor activity"/>
    <property type="evidence" value="ECO:0007669"/>
    <property type="project" value="InterPro"/>
</dbReference>
<keyword evidence="4" id="KW-0804">Transcription</keyword>
<organism evidence="6 7">
    <name type="scientific">Dinoroseobacter shibae (strain DSM 16493 / NCIMB 14021 / DFL 12)</name>
    <dbReference type="NCBI Taxonomy" id="398580"/>
    <lineage>
        <taxon>Bacteria</taxon>
        <taxon>Pseudomonadati</taxon>
        <taxon>Pseudomonadota</taxon>
        <taxon>Alphaproteobacteria</taxon>
        <taxon>Rhodobacterales</taxon>
        <taxon>Roseobacteraceae</taxon>
        <taxon>Dinoroseobacter</taxon>
    </lineage>
</organism>